<dbReference type="PhylomeDB" id="B4PJA6"/>
<feature type="repeat" description="ARM" evidence="4">
    <location>
        <begin position="230"/>
        <end position="264"/>
    </location>
</feature>
<dbReference type="PROSITE" id="PS50176">
    <property type="entry name" value="ARM_REPEAT"/>
    <property type="match status" value="2"/>
</dbReference>
<dbReference type="Gene3D" id="1.25.10.10">
    <property type="entry name" value="Leucine-rich Repeat Variant"/>
    <property type="match status" value="1"/>
</dbReference>
<evidence type="ECO:0000256" key="2">
    <source>
        <dbReference type="ARBA" id="ARBA00022448"/>
    </source>
</evidence>
<gene>
    <name evidence="5" type="primary">Dyak\GE20518</name>
    <name evidence="5" type="synonym">dyak_GLEANR_4361</name>
    <name evidence="5" type="synonym">GE20518</name>
    <name evidence="5" type="ORF">Dyak_GE20518</name>
</gene>
<dbReference type="OMA" id="VIPEFCN"/>
<evidence type="ECO:0008006" key="7">
    <source>
        <dbReference type="Google" id="ProtNLM"/>
    </source>
</evidence>
<feature type="repeat" description="ARM" evidence="4">
    <location>
        <begin position="105"/>
        <end position="132"/>
    </location>
</feature>
<sequence length="433" mass="47928">MHKRKRRFLKKGENLMMLRTIRLEKAKKAEQQKELTILNAITKCKLASSEVIPGVKELLQNNTIGNLVESLGRGNKKKIRAEAADALAHIASGSAEHSNLIAKAGAVPRLIRLFQSSDPEVSEKGVLSLGNLLHFAPNLRDFIISHGFVEKMLAIIQDTNTSLILSHLTWVLRKLCISPQPSPPDDIAGILQALNILLYKPEAKILEDSLMAVRNLAHGSEMIQMLLGSEVIPRIIYLLEHDDAMVQKAAVQALRNIASGSAEQIQELLKHNLLPHISALMSHTDADIRCQVLWLLLNVADGNHCQRQAIMNAGLLPKILENLKAEAIPLKSAAALTISMLAIDKDKNLLCYLMRQGVIPEFCNLLFYEDTEVICNLLQVLSTMLDVDPSFTAEVTGIIEWSGALNNIKMLQGNENEEISSVARKIISNYFSN</sequence>
<reference evidence="5 6" key="2">
    <citation type="journal article" date="2007" name="PLoS Biol.">
        <title>Principles of genome evolution in the Drosophila melanogaster species group.</title>
        <authorList>
            <person name="Ranz J.M."/>
            <person name="Maurin D."/>
            <person name="Chan Y.S."/>
            <person name="von Grotthuss M."/>
            <person name="Hillier L.W."/>
            <person name="Roote J."/>
            <person name="Ashburner M."/>
            <person name="Bergman C.M."/>
        </authorList>
    </citation>
    <scope>NUCLEOTIDE SEQUENCE [LARGE SCALE GENOMIC DNA]</scope>
    <source>
        <strain evidence="6">Tai18E2 / Tucson 14021-0261.01</strain>
    </source>
</reference>
<proteinExistence type="inferred from homology"/>
<evidence type="ECO:0000256" key="1">
    <source>
        <dbReference type="ARBA" id="ARBA00010394"/>
    </source>
</evidence>
<name>B4PJA6_DROYA</name>
<dbReference type="OrthoDB" id="7537227at2759"/>
<dbReference type="SMR" id="B4PJA6"/>
<dbReference type="InterPro" id="IPR011989">
    <property type="entry name" value="ARM-like"/>
</dbReference>
<keyword evidence="6" id="KW-1185">Reference proteome</keyword>
<reference evidence="5 6" key="1">
    <citation type="journal article" date="2007" name="Nature">
        <title>Evolution of genes and genomes on the Drosophila phylogeny.</title>
        <authorList>
            <consortium name="Drosophila 12 Genomes Consortium"/>
            <person name="Clark A.G."/>
            <person name="Eisen M.B."/>
            <person name="Smith D.R."/>
            <person name="Bergman C.M."/>
            <person name="Oliver B."/>
            <person name="Markow T.A."/>
            <person name="Kaufman T.C."/>
            <person name="Kellis M."/>
            <person name="Gelbart W."/>
            <person name="Iyer V.N."/>
            <person name="Pollard D.A."/>
            <person name="Sackton T.B."/>
            <person name="Larracuente A.M."/>
            <person name="Singh N.D."/>
            <person name="Abad J.P."/>
            <person name="Abt D.N."/>
            <person name="Adryan B."/>
            <person name="Aguade M."/>
            <person name="Akashi H."/>
            <person name="Anderson W.W."/>
            <person name="Aquadro C.F."/>
            <person name="Ardell D.H."/>
            <person name="Arguello R."/>
            <person name="Artieri C.G."/>
            <person name="Barbash D.A."/>
            <person name="Barker D."/>
            <person name="Barsanti P."/>
            <person name="Batterham P."/>
            <person name="Batzoglou S."/>
            <person name="Begun D."/>
            <person name="Bhutkar A."/>
            <person name="Blanco E."/>
            <person name="Bosak S.A."/>
            <person name="Bradley R.K."/>
            <person name="Brand A.D."/>
            <person name="Brent M.R."/>
            <person name="Brooks A.N."/>
            <person name="Brown R.H."/>
            <person name="Butlin R.K."/>
            <person name="Caggese C."/>
            <person name="Calvi B.R."/>
            <person name="Bernardo de Carvalho A."/>
            <person name="Caspi A."/>
            <person name="Castrezana S."/>
            <person name="Celniker S.E."/>
            <person name="Chang J.L."/>
            <person name="Chapple C."/>
            <person name="Chatterji S."/>
            <person name="Chinwalla A."/>
            <person name="Civetta A."/>
            <person name="Clifton S.W."/>
            <person name="Comeron J.M."/>
            <person name="Costello J.C."/>
            <person name="Coyne J.A."/>
            <person name="Daub J."/>
            <person name="David R.G."/>
            <person name="Delcher A.L."/>
            <person name="Delehaunty K."/>
            <person name="Do C.B."/>
            <person name="Ebling H."/>
            <person name="Edwards K."/>
            <person name="Eickbush T."/>
            <person name="Evans J.D."/>
            <person name="Filipski A."/>
            <person name="Findeiss S."/>
            <person name="Freyhult E."/>
            <person name="Fulton L."/>
            <person name="Fulton R."/>
            <person name="Garcia A.C."/>
            <person name="Gardiner A."/>
            <person name="Garfield D.A."/>
            <person name="Garvin B.E."/>
            <person name="Gibson G."/>
            <person name="Gilbert D."/>
            <person name="Gnerre S."/>
            <person name="Godfrey J."/>
            <person name="Good R."/>
            <person name="Gotea V."/>
            <person name="Gravely B."/>
            <person name="Greenberg A.J."/>
            <person name="Griffiths-Jones S."/>
            <person name="Gross S."/>
            <person name="Guigo R."/>
            <person name="Gustafson E.A."/>
            <person name="Haerty W."/>
            <person name="Hahn M.W."/>
            <person name="Halligan D.L."/>
            <person name="Halpern A.L."/>
            <person name="Halter G.M."/>
            <person name="Han M.V."/>
            <person name="Heger A."/>
            <person name="Hillier L."/>
            <person name="Hinrichs A.S."/>
            <person name="Holmes I."/>
            <person name="Hoskins R.A."/>
            <person name="Hubisz M.J."/>
            <person name="Hultmark D."/>
            <person name="Huntley M.A."/>
            <person name="Jaffe D.B."/>
            <person name="Jagadeeshan S."/>
            <person name="Jeck W.R."/>
            <person name="Johnson J."/>
            <person name="Jones C.D."/>
            <person name="Jordan W.C."/>
            <person name="Karpen G.H."/>
            <person name="Kataoka E."/>
            <person name="Keightley P.D."/>
            <person name="Kheradpour P."/>
            <person name="Kirkness E.F."/>
            <person name="Koerich L.B."/>
            <person name="Kristiansen K."/>
            <person name="Kudrna D."/>
            <person name="Kulathinal R.J."/>
            <person name="Kumar S."/>
            <person name="Kwok R."/>
            <person name="Lander E."/>
            <person name="Langley C.H."/>
            <person name="Lapoint R."/>
            <person name="Lazzaro B.P."/>
            <person name="Lee S.J."/>
            <person name="Levesque L."/>
            <person name="Li R."/>
            <person name="Lin C.F."/>
            <person name="Lin M.F."/>
            <person name="Lindblad-Toh K."/>
            <person name="Llopart A."/>
            <person name="Long M."/>
            <person name="Low L."/>
            <person name="Lozovsky E."/>
            <person name="Lu J."/>
            <person name="Luo M."/>
            <person name="Machado C.A."/>
            <person name="Makalowski W."/>
            <person name="Marzo M."/>
            <person name="Matsuda M."/>
            <person name="Matzkin L."/>
            <person name="McAllister B."/>
            <person name="McBride C.S."/>
            <person name="McKernan B."/>
            <person name="McKernan K."/>
            <person name="Mendez-Lago M."/>
            <person name="Minx P."/>
            <person name="Mollenhauer M.U."/>
            <person name="Montooth K."/>
            <person name="Mount S.M."/>
            <person name="Mu X."/>
            <person name="Myers E."/>
            <person name="Negre B."/>
            <person name="Newfeld S."/>
            <person name="Nielsen R."/>
            <person name="Noor M.A."/>
            <person name="O'Grady P."/>
            <person name="Pachter L."/>
            <person name="Papaceit M."/>
            <person name="Parisi M.J."/>
            <person name="Parisi M."/>
            <person name="Parts L."/>
            <person name="Pedersen J.S."/>
            <person name="Pesole G."/>
            <person name="Phillippy A.M."/>
            <person name="Ponting C.P."/>
            <person name="Pop M."/>
            <person name="Porcelli D."/>
            <person name="Powell J.R."/>
            <person name="Prohaska S."/>
            <person name="Pruitt K."/>
            <person name="Puig M."/>
            <person name="Quesneville H."/>
            <person name="Ram K.R."/>
            <person name="Rand D."/>
            <person name="Rasmussen M.D."/>
            <person name="Reed L.K."/>
            <person name="Reenan R."/>
            <person name="Reily A."/>
            <person name="Remington K.A."/>
            <person name="Rieger T.T."/>
            <person name="Ritchie M.G."/>
            <person name="Robin C."/>
            <person name="Rogers Y.H."/>
            <person name="Rohde C."/>
            <person name="Rozas J."/>
            <person name="Rubenfield M.J."/>
            <person name="Ruiz A."/>
            <person name="Russo S."/>
            <person name="Salzberg S.L."/>
            <person name="Sanchez-Gracia A."/>
            <person name="Saranga D.J."/>
            <person name="Sato H."/>
            <person name="Schaeffer S.W."/>
            <person name="Schatz M.C."/>
            <person name="Schlenke T."/>
            <person name="Schwartz R."/>
            <person name="Segarra C."/>
            <person name="Singh R.S."/>
            <person name="Sirot L."/>
            <person name="Sirota M."/>
            <person name="Sisneros N.B."/>
            <person name="Smith C.D."/>
            <person name="Smith T.F."/>
            <person name="Spieth J."/>
            <person name="Stage D.E."/>
            <person name="Stark A."/>
            <person name="Stephan W."/>
            <person name="Strausberg R.L."/>
            <person name="Strempel S."/>
            <person name="Sturgill D."/>
            <person name="Sutton G."/>
            <person name="Sutton G.G."/>
            <person name="Tao W."/>
            <person name="Teichmann S."/>
            <person name="Tobari Y.N."/>
            <person name="Tomimura Y."/>
            <person name="Tsolas J.M."/>
            <person name="Valente V.L."/>
            <person name="Venter E."/>
            <person name="Venter J.C."/>
            <person name="Vicario S."/>
            <person name="Vieira F.G."/>
            <person name="Vilella A.J."/>
            <person name="Villasante A."/>
            <person name="Walenz B."/>
            <person name="Wang J."/>
            <person name="Wasserman M."/>
            <person name="Watts T."/>
            <person name="Wilson D."/>
            <person name="Wilson R.K."/>
            <person name="Wing R.A."/>
            <person name="Wolfner M.F."/>
            <person name="Wong A."/>
            <person name="Wong G.K."/>
            <person name="Wu C.I."/>
            <person name="Wu G."/>
            <person name="Yamamoto D."/>
            <person name="Yang H.P."/>
            <person name="Yang S.P."/>
            <person name="Yorke J.A."/>
            <person name="Yoshida K."/>
            <person name="Zdobnov E."/>
            <person name="Zhang P."/>
            <person name="Zhang Y."/>
            <person name="Zimin A.V."/>
            <person name="Baldwin J."/>
            <person name="Abdouelleil A."/>
            <person name="Abdulkadir J."/>
            <person name="Abebe A."/>
            <person name="Abera B."/>
            <person name="Abreu J."/>
            <person name="Acer S.C."/>
            <person name="Aftuck L."/>
            <person name="Alexander A."/>
            <person name="An P."/>
            <person name="Anderson E."/>
            <person name="Anderson S."/>
            <person name="Arachi H."/>
            <person name="Azer M."/>
            <person name="Bachantsang P."/>
            <person name="Barry A."/>
            <person name="Bayul T."/>
            <person name="Berlin A."/>
            <person name="Bessette D."/>
            <person name="Bloom T."/>
            <person name="Blye J."/>
            <person name="Boguslavskiy L."/>
            <person name="Bonnet C."/>
            <person name="Boukhgalter B."/>
            <person name="Bourzgui I."/>
            <person name="Brown A."/>
            <person name="Cahill P."/>
            <person name="Channer S."/>
            <person name="Cheshatsang Y."/>
            <person name="Chuda L."/>
            <person name="Citroen M."/>
            <person name="Collymore A."/>
            <person name="Cooke P."/>
            <person name="Costello M."/>
            <person name="D'Aco K."/>
            <person name="Daza R."/>
            <person name="De Haan G."/>
            <person name="DeGray S."/>
            <person name="DeMaso C."/>
            <person name="Dhargay N."/>
            <person name="Dooley K."/>
            <person name="Dooley E."/>
            <person name="Doricent M."/>
            <person name="Dorje P."/>
            <person name="Dorjee K."/>
            <person name="Dupes A."/>
            <person name="Elong R."/>
            <person name="Falk J."/>
            <person name="Farina A."/>
            <person name="Faro S."/>
            <person name="Ferguson D."/>
            <person name="Fisher S."/>
            <person name="Foley C.D."/>
            <person name="Franke A."/>
            <person name="Friedrich D."/>
            <person name="Gadbois L."/>
            <person name="Gearin G."/>
            <person name="Gearin C.R."/>
            <person name="Giannoukos G."/>
            <person name="Goode T."/>
            <person name="Graham J."/>
            <person name="Grandbois E."/>
            <person name="Grewal S."/>
            <person name="Gyaltsen K."/>
            <person name="Hafez N."/>
            <person name="Hagos B."/>
            <person name="Hall J."/>
            <person name="Henson C."/>
            <person name="Hollinger A."/>
            <person name="Honan T."/>
            <person name="Huard M.D."/>
            <person name="Hughes L."/>
            <person name="Hurhula B."/>
            <person name="Husby M.E."/>
            <person name="Kamat A."/>
            <person name="Kanga B."/>
            <person name="Kashin S."/>
            <person name="Khazanovich D."/>
            <person name="Kisner P."/>
            <person name="Lance K."/>
            <person name="Lara M."/>
            <person name="Lee W."/>
            <person name="Lennon N."/>
            <person name="Letendre F."/>
            <person name="LeVine R."/>
            <person name="Lipovsky A."/>
            <person name="Liu X."/>
            <person name="Liu J."/>
            <person name="Liu S."/>
            <person name="Lokyitsang T."/>
            <person name="Lokyitsang Y."/>
            <person name="Lubonja R."/>
            <person name="Lui A."/>
            <person name="MacDonald P."/>
            <person name="Magnisalis V."/>
            <person name="Maru K."/>
            <person name="Matthews C."/>
            <person name="McCusker W."/>
            <person name="McDonough S."/>
            <person name="Mehta T."/>
            <person name="Meldrim J."/>
            <person name="Meneus L."/>
            <person name="Mihai O."/>
            <person name="Mihalev A."/>
            <person name="Mihova T."/>
            <person name="Mittelman R."/>
            <person name="Mlenga V."/>
            <person name="Montmayeur A."/>
            <person name="Mulrain L."/>
            <person name="Navidi A."/>
            <person name="Naylor J."/>
            <person name="Negash T."/>
            <person name="Nguyen T."/>
            <person name="Nguyen N."/>
            <person name="Nicol R."/>
            <person name="Norbu C."/>
            <person name="Norbu N."/>
            <person name="Novod N."/>
            <person name="O'Neill B."/>
            <person name="Osman S."/>
            <person name="Markiewicz E."/>
            <person name="Oyono O.L."/>
            <person name="Patti C."/>
            <person name="Phunkhang P."/>
            <person name="Pierre F."/>
            <person name="Priest M."/>
            <person name="Raghuraman S."/>
            <person name="Rege F."/>
            <person name="Reyes R."/>
            <person name="Rise C."/>
            <person name="Rogov P."/>
            <person name="Ross K."/>
            <person name="Ryan E."/>
            <person name="Settipalli S."/>
            <person name="Shea T."/>
            <person name="Sherpa N."/>
            <person name="Shi L."/>
            <person name="Shih D."/>
            <person name="Sparrow T."/>
            <person name="Spaulding J."/>
            <person name="Stalker J."/>
            <person name="Stange-Thomann N."/>
            <person name="Stavropoulos S."/>
            <person name="Stone C."/>
            <person name="Strader C."/>
            <person name="Tesfaye S."/>
            <person name="Thomson T."/>
            <person name="Thoulutsang Y."/>
            <person name="Thoulutsang D."/>
            <person name="Topham K."/>
            <person name="Topping I."/>
            <person name="Tsamla T."/>
            <person name="Vassiliev H."/>
            <person name="Vo A."/>
            <person name="Wangchuk T."/>
            <person name="Wangdi T."/>
            <person name="Weiand M."/>
            <person name="Wilkinson J."/>
            <person name="Wilson A."/>
            <person name="Yadav S."/>
            <person name="Young G."/>
            <person name="Yu Q."/>
            <person name="Zembek L."/>
            <person name="Zhong D."/>
            <person name="Zimmer A."/>
            <person name="Zwirko Z."/>
            <person name="Jaffe D.B."/>
            <person name="Alvarez P."/>
            <person name="Brockman W."/>
            <person name="Butler J."/>
            <person name="Chin C."/>
            <person name="Gnerre S."/>
            <person name="Grabherr M."/>
            <person name="Kleber M."/>
            <person name="Mauceli E."/>
            <person name="MacCallum I."/>
        </authorList>
    </citation>
    <scope>NUCLEOTIDE SEQUENCE [LARGE SCALE GENOMIC DNA]</scope>
    <source>
        <strain evidence="6">Tai18E2 / Tucson 14021-0261.01</strain>
    </source>
</reference>
<protein>
    <recommendedName>
        <fullName evidence="7">Alpha-karyopherin 4</fullName>
    </recommendedName>
</protein>
<dbReference type="HOGENOM" id="CLU_633524_0_0_1"/>
<dbReference type="InterPro" id="IPR016024">
    <property type="entry name" value="ARM-type_fold"/>
</dbReference>
<keyword evidence="2" id="KW-0813">Transport</keyword>
<evidence type="ECO:0000313" key="6">
    <source>
        <dbReference type="Proteomes" id="UP000002282"/>
    </source>
</evidence>
<dbReference type="Proteomes" id="UP000002282">
    <property type="component" value="Chromosome 3L"/>
</dbReference>
<keyword evidence="3" id="KW-0653">Protein transport</keyword>
<evidence type="ECO:0000256" key="4">
    <source>
        <dbReference type="PROSITE-ProRule" id="PRU00259"/>
    </source>
</evidence>
<organism evidence="5 6">
    <name type="scientific">Drosophila yakuba</name>
    <name type="common">Fruit fly</name>
    <dbReference type="NCBI Taxonomy" id="7245"/>
    <lineage>
        <taxon>Eukaryota</taxon>
        <taxon>Metazoa</taxon>
        <taxon>Ecdysozoa</taxon>
        <taxon>Arthropoda</taxon>
        <taxon>Hexapoda</taxon>
        <taxon>Insecta</taxon>
        <taxon>Pterygota</taxon>
        <taxon>Neoptera</taxon>
        <taxon>Endopterygota</taxon>
        <taxon>Diptera</taxon>
        <taxon>Brachycera</taxon>
        <taxon>Muscomorpha</taxon>
        <taxon>Ephydroidea</taxon>
        <taxon>Drosophilidae</taxon>
        <taxon>Drosophila</taxon>
        <taxon>Sophophora</taxon>
    </lineage>
</organism>
<dbReference type="Pfam" id="PF16186">
    <property type="entry name" value="Arm_3"/>
    <property type="match status" value="1"/>
</dbReference>
<dbReference type="GO" id="GO:0009653">
    <property type="term" value="P:anatomical structure morphogenesis"/>
    <property type="evidence" value="ECO:0007669"/>
    <property type="project" value="UniProtKB-ARBA"/>
</dbReference>
<comment type="similarity">
    <text evidence="1">Belongs to the importin alpha family.</text>
</comment>
<dbReference type="GO" id="GO:0015031">
    <property type="term" value="P:protein transport"/>
    <property type="evidence" value="ECO:0007669"/>
    <property type="project" value="UniProtKB-KW"/>
</dbReference>
<dbReference type="SUPFAM" id="SSF48371">
    <property type="entry name" value="ARM repeat"/>
    <property type="match status" value="1"/>
</dbReference>
<dbReference type="InterPro" id="IPR000225">
    <property type="entry name" value="Armadillo"/>
</dbReference>
<dbReference type="Pfam" id="PF00514">
    <property type="entry name" value="Arm"/>
    <property type="match status" value="2"/>
</dbReference>
<dbReference type="SMART" id="SM00185">
    <property type="entry name" value="ARM"/>
    <property type="match status" value="6"/>
</dbReference>
<accession>B4PJA6</accession>
<dbReference type="InterPro" id="IPR032413">
    <property type="entry name" value="Arm_3"/>
</dbReference>
<evidence type="ECO:0000313" key="5">
    <source>
        <dbReference type="EMBL" id="EDW93574.1"/>
    </source>
</evidence>
<dbReference type="AlphaFoldDB" id="B4PJA6"/>
<dbReference type="eggNOG" id="KOG0166">
    <property type="taxonomic scope" value="Eukaryota"/>
</dbReference>
<dbReference type="PANTHER" id="PTHR23316">
    <property type="entry name" value="IMPORTIN ALPHA"/>
    <property type="match status" value="1"/>
</dbReference>
<evidence type="ECO:0000256" key="3">
    <source>
        <dbReference type="ARBA" id="ARBA00022927"/>
    </source>
</evidence>
<dbReference type="EMBL" id="CM000159">
    <property type="protein sequence ID" value="EDW93574.1"/>
    <property type="molecule type" value="Genomic_DNA"/>
</dbReference>
<dbReference type="KEGG" id="dya:Dyak_GE20518"/>